<protein>
    <recommendedName>
        <fullName evidence="3">Endonuclease/exonuclease/phosphatase domain-containing protein</fullName>
    </recommendedName>
</protein>
<dbReference type="Proteomes" id="UP000499080">
    <property type="component" value="Unassembled WGS sequence"/>
</dbReference>
<accession>A0A4Y1ZVL6</accession>
<organism evidence="1 2">
    <name type="scientific">Araneus ventricosus</name>
    <name type="common">Orbweaver spider</name>
    <name type="synonym">Epeira ventricosa</name>
    <dbReference type="NCBI Taxonomy" id="182803"/>
    <lineage>
        <taxon>Eukaryota</taxon>
        <taxon>Metazoa</taxon>
        <taxon>Ecdysozoa</taxon>
        <taxon>Arthropoda</taxon>
        <taxon>Chelicerata</taxon>
        <taxon>Arachnida</taxon>
        <taxon>Araneae</taxon>
        <taxon>Araneomorphae</taxon>
        <taxon>Entelegynae</taxon>
        <taxon>Araneoidea</taxon>
        <taxon>Araneidae</taxon>
        <taxon>Araneus</taxon>
    </lineage>
</organism>
<keyword evidence="2" id="KW-1185">Reference proteome</keyword>
<comment type="caution">
    <text evidence="1">The sequence shown here is derived from an EMBL/GenBank/DDBJ whole genome shotgun (WGS) entry which is preliminary data.</text>
</comment>
<name>A0A4Y1ZVL6_ARAVE</name>
<dbReference type="EMBL" id="BGPR01078350">
    <property type="protein sequence ID" value="GBL70031.1"/>
    <property type="molecule type" value="Genomic_DNA"/>
</dbReference>
<reference evidence="1 2" key="1">
    <citation type="journal article" date="2019" name="Sci. Rep.">
        <title>Orb-weaving spider Araneus ventricosus genome elucidates the spidroin gene catalogue.</title>
        <authorList>
            <person name="Kono N."/>
            <person name="Nakamura H."/>
            <person name="Ohtoshi R."/>
            <person name="Moran D.A.P."/>
            <person name="Shinohara A."/>
            <person name="Yoshida Y."/>
            <person name="Fujiwara M."/>
            <person name="Mori M."/>
            <person name="Tomita M."/>
            <person name="Arakawa K."/>
        </authorList>
    </citation>
    <scope>NUCLEOTIDE SEQUENCE [LARGE SCALE GENOMIC DNA]</scope>
</reference>
<gene>
    <name evidence="1" type="ORF">AVEN_50728_1</name>
</gene>
<evidence type="ECO:0000313" key="2">
    <source>
        <dbReference type="Proteomes" id="UP000499080"/>
    </source>
</evidence>
<dbReference type="AlphaFoldDB" id="A0A4Y1ZVL6"/>
<evidence type="ECO:0000313" key="1">
    <source>
        <dbReference type="EMBL" id="GBL70031.1"/>
    </source>
</evidence>
<sequence length="83" mass="9143">MARTTPELALPSPNFPTAGGTFDKFDLLLFATAKLKWSPVSDLEPSRPGSRDLTTDHRGLFIRVGILSADCDIRDRKMKHSTG</sequence>
<feature type="non-terminal residue" evidence="1">
    <location>
        <position position="83"/>
    </location>
</feature>
<evidence type="ECO:0008006" key="3">
    <source>
        <dbReference type="Google" id="ProtNLM"/>
    </source>
</evidence>
<proteinExistence type="predicted"/>